<protein>
    <submittedName>
        <fullName evidence="1">Uncharacterized protein</fullName>
    </submittedName>
</protein>
<organism evidence="1">
    <name type="scientific">uncultured Caudovirales phage</name>
    <dbReference type="NCBI Taxonomy" id="2100421"/>
    <lineage>
        <taxon>Viruses</taxon>
        <taxon>Duplodnaviria</taxon>
        <taxon>Heunggongvirae</taxon>
        <taxon>Uroviricota</taxon>
        <taxon>Caudoviricetes</taxon>
        <taxon>Peduoviridae</taxon>
        <taxon>Maltschvirus</taxon>
        <taxon>Maltschvirus maltsch</taxon>
    </lineage>
</organism>
<accession>A0A6J5NHD5</accession>
<dbReference type="EMBL" id="LR796662">
    <property type="protein sequence ID" value="CAB4157186.1"/>
    <property type="molecule type" value="Genomic_DNA"/>
</dbReference>
<name>A0A6J5NHD5_9CAUD</name>
<sequence length="85" mass="10152">MQTVIKELIDELNELSNDYYKLSEYDTCHGIGIAVEFIITKLEKEKQQIIQAHFEGWSDAYNYLKDDFSAPRRAEDYYEETYEIE</sequence>
<gene>
    <name evidence="1" type="ORF">UFOVP690_7</name>
</gene>
<evidence type="ECO:0000313" key="1">
    <source>
        <dbReference type="EMBL" id="CAB4157186.1"/>
    </source>
</evidence>
<reference evidence="1" key="1">
    <citation type="submission" date="2020-04" db="EMBL/GenBank/DDBJ databases">
        <authorList>
            <person name="Chiriac C."/>
            <person name="Salcher M."/>
            <person name="Ghai R."/>
            <person name="Kavagutti S V."/>
        </authorList>
    </citation>
    <scope>NUCLEOTIDE SEQUENCE</scope>
</reference>
<proteinExistence type="predicted"/>